<evidence type="ECO:0000256" key="4">
    <source>
        <dbReference type="ARBA" id="ARBA00075096"/>
    </source>
</evidence>
<evidence type="ECO:0000256" key="3">
    <source>
        <dbReference type="ARBA" id="ARBA00022942"/>
    </source>
</evidence>
<dbReference type="PROSITE" id="PS50011">
    <property type="entry name" value="PROTEIN_KINASE_DOM"/>
    <property type="match status" value="1"/>
</dbReference>
<dbReference type="FunFam" id="1.25.40.570:FF:000005">
    <property type="entry name" value="26S proteasome regulatory subunit N7"/>
    <property type="match status" value="1"/>
</dbReference>
<reference evidence="8 9" key="1">
    <citation type="journal article" date="2021" name="Hortic Res">
        <title>The domestication of Cucurbita argyrosperma as revealed by the genome of its wild relative.</title>
        <authorList>
            <person name="Barrera-Redondo J."/>
            <person name="Sanchez-de la Vega G."/>
            <person name="Aguirre-Liguori J.A."/>
            <person name="Castellanos-Morales G."/>
            <person name="Gutierrez-Guerrero Y.T."/>
            <person name="Aguirre-Dugua X."/>
            <person name="Aguirre-Planter E."/>
            <person name="Tenaillon M.I."/>
            <person name="Lira-Saade R."/>
            <person name="Eguiarte L.E."/>
        </authorList>
    </citation>
    <scope>NUCLEOTIDE SEQUENCE [LARGE SCALE GENOMIC DNA]</scope>
    <source>
        <strain evidence="8">JBR-2021</strain>
    </source>
</reference>
<evidence type="ECO:0000313" key="9">
    <source>
        <dbReference type="Proteomes" id="UP000685013"/>
    </source>
</evidence>
<dbReference type="Pfam" id="PF01399">
    <property type="entry name" value="PCI"/>
    <property type="match status" value="1"/>
</dbReference>
<protein>
    <recommendedName>
        <fullName evidence="4">26S proteasome regulatory subunit RPN7</fullName>
    </recommendedName>
</protein>
<keyword evidence="3 8" id="KW-0647">Proteasome</keyword>
<dbReference type="GO" id="GO:0043161">
    <property type="term" value="P:proteasome-mediated ubiquitin-dependent protein catabolic process"/>
    <property type="evidence" value="ECO:0007669"/>
    <property type="project" value="TreeGrafter"/>
</dbReference>
<dbReference type="InterPro" id="IPR045135">
    <property type="entry name" value="Rpn7_N"/>
</dbReference>
<dbReference type="Pfam" id="PF10602">
    <property type="entry name" value="RPN7"/>
    <property type="match status" value="1"/>
</dbReference>
<dbReference type="Proteomes" id="UP000685013">
    <property type="component" value="Chromosome 13"/>
</dbReference>
<proteinExistence type="inferred from homology"/>
<dbReference type="GO" id="GO:0005524">
    <property type="term" value="F:ATP binding"/>
    <property type="evidence" value="ECO:0007669"/>
    <property type="project" value="InterPro"/>
</dbReference>
<gene>
    <name evidence="8" type="primary">RPN7</name>
    <name evidence="8" type="ORF">SDJN03_20063</name>
</gene>
<dbReference type="InterPro" id="IPR019585">
    <property type="entry name" value="Rpn7/CSN1"/>
</dbReference>
<feature type="non-terminal residue" evidence="8">
    <location>
        <position position="1"/>
    </location>
</feature>
<feature type="coiled-coil region" evidence="5">
    <location>
        <begin position="67"/>
        <end position="98"/>
    </location>
</feature>
<comment type="caution">
    <text evidence="8">The sequence shown here is derived from an EMBL/GenBank/DDBJ whole genome shotgun (WGS) entry which is preliminary data.</text>
</comment>
<dbReference type="InterPro" id="IPR049549">
    <property type="entry name" value="RPN7_PSMD6_C"/>
</dbReference>
<dbReference type="InterPro" id="IPR000719">
    <property type="entry name" value="Prot_kinase_dom"/>
</dbReference>
<dbReference type="Pfam" id="PF21154">
    <property type="entry name" value="RPN7_PSMD6_C"/>
    <property type="match status" value="1"/>
</dbReference>
<evidence type="ECO:0000259" key="7">
    <source>
        <dbReference type="PROSITE" id="PS50250"/>
    </source>
</evidence>
<sequence>MEGQEGTQQPHLVLAHKLFLLTHPDVQDIEKVRLTEEVLASVKADDMAPLYETLTGSSLLDLDRSVLDSMRAKNEEELKKLDEKIADAEENLGESEVREAHLAKSLFFIRIGDKDRALEQLKVTESKTVAVGLKMDLVFHTLQLGFFYMDFDLISKSIDKAKNLFEEGGDWERKNRLKVYEGLYCLSTRNFKKAANLFLDSISTFTTYELFPYDTFIFYTVLTSIISLDRVSLKQKVVDAPEILTVIGKVPYLSDFLNSLYDCQYKSFFSAFAGLTEQIKLDRYLHPHFRYYMREVRTVVYSQFLESYKSVTIEAMAKAFGVSVEFIDLELSRFIAAGKLHCKIDKVAGVLETNRPDSKNALYQATIKQGDVLLNRIQKLSRVIDLNAISDPGLPSFLLDDDAVNAMPIPFSCRISLQEPEIVANSFDVQQKLSTQFRPWERSFQFWVRVADIYTGYKVLQLRVKFEKDVQKQEAMWENQHEHAAEKIYAMCSEMGGFFLKVAQVIGKPDLAPAAWVKRLVTLCDHAPATPFDVVQHVVEKELHTSLGEVFETFDPEPLGSASIAQVHRARLRGDKNDVVVKVQHPGTEDLMMTDIRNLQAFALYMQKTDIKFDLYSVTKEIEKQIGYEFDFEREANAIERIRHFLCSNNKKSPVLVPRVMKNIVTRRVLVMEYIDGIPILNLGDEIAKRGIDANGRIALASKQKILSSLTLAYGQMILKSGFFHADPHPGNILICKGSEATLLDYGQVKDLPDRLRLGYAKLVLDIADGDATGTAETFRELGIDTVSNCENVQEELFKLALVMFDTRLPPGKVLMQPFAEDSSIKKVGVKSFPEELFSILRTIQILRGLSVGLGINYSCAEQWRPIAEEALLLSGRKMNTTRKRGFLKRLFSRSS</sequence>
<evidence type="ECO:0000259" key="6">
    <source>
        <dbReference type="PROSITE" id="PS50011"/>
    </source>
</evidence>
<dbReference type="InterPro" id="IPR004147">
    <property type="entry name" value="ABC1_dom"/>
</dbReference>
<dbReference type="CDD" id="cd05121">
    <property type="entry name" value="ABC1_ADCK3-like"/>
    <property type="match status" value="1"/>
</dbReference>
<dbReference type="Pfam" id="PF03109">
    <property type="entry name" value="ABC1"/>
    <property type="match status" value="1"/>
</dbReference>
<dbReference type="InterPro" id="IPR000717">
    <property type="entry name" value="PCI_dom"/>
</dbReference>
<evidence type="ECO:0000256" key="5">
    <source>
        <dbReference type="SAM" id="Coils"/>
    </source>
</evidence>
<comment type="similarity">
    <text evidence="2">Belongs to the proteasome subunit S10 family.</text>
</comment>
<dbReference type="PROSITE" id="PS50250">
    <property type="entry name" value="PCI"/>
    <property type="match status" value="1"/>
</dbReference>
<accession>A0AAV6MNY0</accession>
<dbReference type="PANTHER" id="PTHR14145:SF1">
    <property type="entry name" value="26S PROTEASOME NON-ATPASE REGULATORY SUBUNIT 6"/>
    <property type="match status" value="1"/>
</dbReference>
<evidence type="ECO:0000256" key="1">
    <source>
        <dbReference type="ARBA" id="ARBA00002187"/>
    </source>
</evidence>
<keyword evidence="9" id="KW-1185">Reference proteome</keyword>
<evidence type="ECO:0000313" key="8">
    <source>
        <dbReference type="EMBL" id="KAG6584131.1"/>
    </source>
</evidence>
<dbReference type="GO" id="GO:0004672">
    <property type="term" value="F:protein kinase activity"/>
    <property type="evidence" value="ECO:0007669"/>
    <property type="project" value="InterPro"/>
</dbReference>
<dbReference type="GO" id="GO:0000502">
    <property type="term" value="C:proteasome complex"/>
    <property type="evidence" value="ECO:0007669"/>
    <property type="project" value="UniProtKB-KW"/>
</dbReference>
<feature type="domain" description="Protein kinase" evidence="6">
    <location>
        <begin position="553"/>
        <end position="896"/>
    </location>
</feature>
<evidence type="ECO:0000256" key="2">
    <source>
        <dbReference type="ARBA" id="ARBA00005717"/>
    </source>
</evidence>
<dbReference type="SMART" id="SM00088">
    <property type="entry name" value="PINT"/>
    <property type="match status" value="1"/>
</dbReference>
<keyword evidence="5" id="KW-0175">Coiled coil</keyword>
<name>A0AAV6MNY0_9ROSI</name>
<dbReference type="AlphaFoldDB" id="A0AAV6MNY0"/>
<dbReference type="PANTHER" id="PTHR14145">
    <property type="entry name" value="26S PROTESOME SUBUNIT 6"/>
    <property type="match status" value="1"/>
</dbReference>
<organism evidence="8 9">
    <name type="scientific">Cucurbita argyrosperma subsp. sororia</name>
    <dbReference type="NCBI Taxonomy" id="37648"/>
    <lineage>
        <taxon>Eukaryota</taxon>
        <taxon>Viridiplantae</taxon>
        <taxon>Streptophyta</taxon>
        <taxon>Embryophyta</taxon>
        <taxon>Tracheophyta</taxon>
        <taxon>Spermatophyta</taxon>
        <taxon>Magnoliopsida</taxon>
        <taxon>eudicotyledons</taxon>
        <taxon>Gunneridae</taxon>
        <taxon>Pentapetalae</taxon>
        <taxon>rosids</taxon>
        <taxon>fabids</taxon>
        <taxon>Cucurbitales</taxon>
        <taxon>Cucurbitaceae</taxon>
        <taxon>Cucurbiteae</taxon>
        <taxon>Cucurbita</taxon>
    </lineage>
</organism>
<comment type="function">
    <text evidence="1">Acts as a regulatory subunit of the 26S proteasome which is involved in the ATP-dependent degradation of ubiquitinated proteins.</text>
</comment>
<feature type="domain" description="PCI" evidence="7">
    <location>
        <begin position="190"/>
        <end position="358"/>
    </location>
</feature>
<dbReference type="EMBL" id="JAGKQH010000013">
    <property type="protein sequence ID" value="KAG6584131.1"/>
    <property type="molecule type" value="Genomic_DNA"/>
</dbReference>